<keyword evidence="1" id="KW-0812">Transmembrane</keyword>
<evidence type="ECO:0000313" key="3">
    <source>
        <dbReference type="Proteomes" id="UP001597497"/>
    </source>
</evidence>
<accession>A0ABW5RBW5</accession>
<keyword evidence="1" id="KW-1133">Transmembrane helix</keyword>
<sequence>MKSKLKEEQGAALVVALLTIVMMTMLGMILLDVLQNSRVNSSISKHRIQSDLLAQQGLDEVISVVKKAVDNGNATGAAQGPINQYRSGVDAVKTQLEEDLRVLIDDPVADLTIPVSYEASNQTGTYRVNMEWKEISMYDAVPPAIQGSTMDTTFLEKPFVYELVATSVGTNAISPQVPVTKKTTIYVSTIEPVFRYPLSAEENLVLNGSPYIVGDVLVRSSAAPASPSRCEEVGNVCMNQIVPYRIGTNARTFDDGHLPAVQGFIHANAYSINGQTPSSFQRSFFTNQQPFEDTRLLEDTDIDIEAIVNQMTNPVTTAYFAGQAPARSVAAPADDTAAALNQTLGADTTNGEQYTGSQIFVNEWVTLNHKLRIEGSLVVENGVLFMEDDSDVILDAHASQRSSLVVTQTDPDLIAAFLGGTLSIPDDEFVIIEGDVMMSNFTFEGRMFVKGNVYVIGDLNMKGSLYVDGDLELKEANEVNQKDDSDAGGINYKEQPVMMASSGQIVLSDNVQEHKLRAFLYARGEMDLYGVASNLEINGGIHGKKVTLSAVKGDTDQNKDSNGNVTSLDIQSNQATLTESDSRMRIYHDLTLFSNPPLGIPVSRKVNAYVQHIQYVE</sequence>
<dbReference type="Proteomes" id="UP001597497">
    <property type="component" value="Unassembled WGS sequence"/>
</dbReference>
<dbReference type="RefSeq" id="WP_379930114.1">
    <property type="nucleotide sequence ID" value="NZ_JBHUMM010000042.1"/>
</dbReference>
<organism evidence="2 3">
    <name type="scientific">Marinicrinis sediminis</name>
    <dbReference type="NCBI Taxonomy" id="1652465"/>
    <lineage>
        <taxon>Bacteria</taxon>
        <taxon>Bacillati</taxon>
        <taxon>Bacillota</taxon>
        <taxon>Bacilli</taxon>
        <taxon>Bacillales</taxon>
        <taxon>Paenibacillaceae</taxon>
    </lineage>
</organism>
<proteinExistence type="predicted"/>
<name>A0ABW5RBW5_9BACL</name>
<protein>
    <recommendedName>
        <fullName evidence="4">Type 4 fimbrial biogenesis protein PilX N-terminal domain-containing protein</fullName>
    </recommendedName>
</protein>
<evidence type="ECO:0000313" key="2">
    <source>
        <dbReference type="EMBL" id="MFD2672550.1"/>
    </source>
</evidence>
<keyword evidence="3" id="KW-1185">Reference proteome</keyword>
<gene>
    <name evidence="2" type="ORF">ACFSUC_13360</name>
</gene>
<evidence type="ECO:0000256" key="1">
    <source>
        <dbReference type="SAM" id="Phobius"/>
    </source>
</evidence>
<keyword evidence="1" id="KW-0472">Membrane</keyword>
<evidence type="ECO:0008006" key="4">
    <source>
        <dbReference type="Google" id="ProtNLM"/>
    </source>
</evidence>
<dbReference type="EMBL" id="JBHUMM010000042">
    <property type="protein sequence ID" value="MFD2672550.1"/>
    <property type="molecule type" value="Genomic_DNA"/>
</dbReference>
<comment type="caution">
    <text evidence="2">The sequence shown here is derived from an EMBL/GenBank/DDBJ whole genome shotgun (WGS) entry which is preliminary data.</text>
</comment>
<feature type="transmembrane region" description="Helical" evidence="1">
    <location>
        <begin position="12"/>
        <end position="31"/>
    </location>
</feature>
<reference evidence="3" key="1">
    <citation type="journal article" date="2019" name="Int. J. Syst. Evol. Microbiol.">
        <title>The Global Catalogue of Microorganisms (GCM) 10K type strain sequencing project: providing services to taxonomists for standard genome sequencing and annotation.</title>
        <authorList>
            <consortium name="The Broad Institute Genomics Platform"/>
            <consortium name="The Broad Institute Genome Sequencing Center for Infectious Disease"/>
            <person name="Wu L."/>
            <person name="Ma J."/>
        </authorList>
    </citation>
    <scope>NUCLEOTIDE SEQUENCE [LARGE SCALE GENOMIC DNA]</scope>
    <source>
        <strain evidence="3">KCTC 33676</strain>
    </source>
</reference>